<dbReference type="EMBL" id="MFZI01000076">
    <property type="protein sequence ID" value="OGK18057.1"/>
    <property type="molecule type" value="Genomic_DNA"/>
</dbReference>
<keyword evidence="4 7" id="KW-1133">Transmembrane helix</keyword>
<protein>
    <recommendedName>
        <fullName evidence="12">Multidrug ABC transporter substrate-binding protein</fullName>
    </recommendedName>
</protein>
<evidence type="ECO:0000313" key="10">
    <source>
        <dbReference type="EMBL" id="OGK18057.1"/>
    </source>
</evidence>
<name>A0A1F7GGK0_9BACT</name>
<evidence type="ECO:0000256" key="7">
    <source>
        <dbReference type="SAM" id="Phobius"/>
    </source>
</evidence>
<evidence type="ECO:0000256" key="4">
    <source>
        <dbReference type="ARBA" id="ARBA00022989"/>
    </source>
</evidence>
<evidence type="ECO:0000259" key="9">
    <source>
        <dbReference type="Pfam" id="PF12704"/>
    </source>
</evidence>
<evidence type="ECO:0008006" key="12">
    <source>
        <dbReference type="Google" id="ProtNLM"/>
    </source>
</evidence>
<evidence type="ECO:0000256" key="1">
    <source>
        <dbReference type="ARBA" id="ARBA00004651"/>
    </source>
</evidence>
<dbReference type="InterPro" id="IPR050250">
    <property type="entry name" value="Macrolide_Exporter_MacB"/>
</dbReference>
<keyword evidence="5 7" id="KW-0472">Membrane</keyword>
<dbReference type="InterPro" id="IPR003838">
    <property type="entry name" value="ABC3_permease_C"/>
</dbReference>
<sequence>MDYSELLAEAKDALFLNKMRTGLATLGIIIGISAVITLVSLGQSGQKSVETQIQSLGSNLLTVMPGAQSSGGIRGAGGAQTTSLTYEDAKALQVNSNIVGIKNVSPEIAQRSQLTAGGNNTNVQVQGVTNSYFPVHSLNIQTGNSITDQDVVAARKIAVLGPQVVTDLFGEGATPVGQTVRINKEAFTVVGITEEKGGSGFQNQDNMIFIPLTTAQKIVFGVDYISSIAIETTSKDNMTDVQNQVGYYLLSRHKLSDPTQADFSILSQQDIIGAATQVTGIFTTLLAGIAAISLLVGGIGIMNIMLVTVIERTREIGLRKALGAKKKTVIAQFLAEAIILTGVGGILGLMFGILLSFIITKLINLPFVISLYSIVLAFGVSAGIGVLFGWYPARQASNLSPIEALRYE</sequence>
<evidence type="ECO:0000259" key="8">
    <source>
        <dbReference type="Pfam" id="PF02687"/>
    </source>
</evidence>
<proteinExistence type="inferred from homology"/>
<feature type="domain" description="MacB-like periplasmic core" evidence="9">
    <location>
        <begin position="21"/>
        <end position="245"/>
    </location>
</feature>
<keyword evidence="2" id="KW-1003">Cell membrane</keyword>
<dbReference type="GO" id="GO:0022857">
    <property type="term" value="F:transmembrane transporter activity"/>
    <property type="evidence" value="ECO:0007669"/>
    <property type="project" value="TreeGrafter"/>
</dbReference>
<keyword evidence="3 7" id="KW-0812">Transmembrane</keyword>
<evidence type="ECO:0000313" key="11">
    <source>
        <dbReference type="Proteomes" id="UP000177026"/>
    </source>
</evidence>
<dbReference type="InterPro" id="IPR025857">
    <property type="entry name" value="MacB_PCD"/>
</dbReference>
<feature type="domain" description="ABC3 transporter permease C-terminal" evidence="8">
    <location>
        <begin position="289"/>
        <end position="401"/>
    </location>
</feature>
<evidence type="ECO:0000256" key="6">
    <source>
        <dbReference type="ARBA" id="ARBA00038076"/>
    </source>
</evidence>
<feature type="transmembrane region" description="Helical" evidence="7">
    <location>
        <begin position="285"/>
        <end position="310"/>
    </location>
</feature>
<dbReference type="GO" id="GO:0005886">
    <property type="term" value="C:plasma membrane"/>
    <property type="evidence" value="ECO:0007669"/>
    <property type="project" value="UniProtKB-SubCell"/>
</dbReference>
<dbReference type="Pfam" id="PF02687">
    <property type="entry name" value="FtsX"/>
    <property type="match status" value="1"/>
</dbReference>
<dbReference type="Proteomes" id="UP000177026">
    <property type="component" value="Unassembled WGS sequence"/>
</dbReference>
<gene>
    <name evidence="10" type="ORF">A2866_02915</name>
</gene>
<feature type="transmembrane region" description="Helical" evidence="7">
    <location>
        <begin position="331"/>
        <end position="359"/>
    </location>
</feature>
<comment type="similarity">
    <text evidence="6">Belongs to the ABC-4 integral membrane protein family.</text>
</comment>
<evidence type="ECO:0000256" key="2">
    <source>
        <dbReference type="ARBA" id="ARBA00022475"/>
    </source>
</evidence>
<feature type="transmembrane region" description="Helical" evidence="7">
    <location>
        <begin position="21"/>
        <end position="42"/>
    </location>
</feature>
<feature type="transmembrane region" description="Helical" evidence="7">
    <location>
        <begin position="365"/>
        <end position="391"/>
    </location>
</feature>
<reference evidence="10 11" key="1">
    <citation type="journal article" date="2016" name="Nat. Commun.">
        <title>Thousands of microbial genomes shed light on interconnected biogeochemical processes in an aquifer system.</title>
        <authorList>
            <person name="Anantharaman K."/>
            <person name="Brown C.T."/>
            <person name="Hug L.A."/>
            <person name="Sharon I."/>
            <person name="Castelle C.J."/>
            <person name="Probst A.J."/>
            <person name="Thomas B.C."/>
            <person name="Singh A."/>
            <person name="Wilkins M.J."/>
            <person name="Karaoz U."/>
            <person name="Brodie E.L."/>
            <person name="Williams K.H."/>
            <person name="Hubbard S.S."/>
            <person name="Banfield J.F."/>
        </authorList>
    </citation>
    <scope>NUCLEOTIDE SEQUENCE [LARGE SCALE GENOMIC DNA]</scope>
</reference>
<comment type="subcellular location">
    <subcellularLocation>
        <location evidence="1">Cell membrane</location>
        <topology evidence="1">Multi-pass membrane protein</topology>
    </subcellularLocation>
</comment>
<evidence type="ECO:0000256" key="3">
    <source>
        <dbReference type="ARBA" id="ARBA00022692"/>
    </source>
</evidence>
<dbReference type="PANTHER" id="PTHR30572:SF4">
    <property type="entry name" value="ABC TRANSPORTER PERMEASE YTRF"/>
    <property type="match status" value="1"/>
</dbReference>
<comment type="caution">
    <text evidence="10">The sequence shown here is derived from an EMBL/GenBank/DDBJ whole genome shotgun (WGS) entry which is preliminary data.</text>
</comment>
<dbReference type="Pfam" id="PF12704">
    <property type="entry name" value="MacB_PCD"/>
    <property type="match status" value="1"/>
</dbReference>
<dbReference type="PANTHER" id="PTHR30572">
    <property type="entry name" value="MEMBRANE COMPONENT OF TRANSPORTER-RELATED"/>
    <property type="match status" value="1"/>
</dbReference>
<accession>A0A1F7GGK0</accession>
<organism evidence="10 11">
    <name type="scientific">Candidatus Roizmanbacteria bacterium RIFCSPHIGHO2_01_FULL_39_8</name>
    <dbReference type="NCBI Taxonomy" id="1802033"/>
    <lineage>
        <taxon>Bacteria</taxon>
        <taxon>Candidatus Roizmaniibacteriota</taxon>
    </lineage>
</organism>
<evidence type="ECO:0000256" key="5">
    <source>
        <dbReference type="ARBA" id="ARBA00023136"/>
    </source>
</evidence>
<dbReference type="AlphaFoldDB" id="A0A1F7GGK0"/>